<name>A0A5B6U849_9ROSI</name>
<accession>A0A5B6U849</accession>
<dbReference type="AlphaFoldDB" id="A0A5B6U849"/>
<sequence length="187" mass="20141">MIDSIQSVAEFTLQCCLVYKVALGEESSNMVHKLEAIHGGGGSIKVGTKGTISSLMTKELDSIKTPKQTPPTHKSQAIPASVACSSATLKRLQPRKSLDGAGTSRGRNSTSYKSPQSTKNAHQMPMLGSENVALERTPIRQKCDKKVVSNIVEVVDIKCGNSDRAWSTPITNRLKKLGFSKLSETIV</sequence>
<dbReference type="Proteomes" id="UP000325315">
    <property type="component" value="Unassembled WGS sequence"/>
</dbReference>
<evidence type="ECO:0000256" key="1">
    <source>
        <dbReference type="SAM" id="MobiDB-lite"/>
    </source>
</evidence>
<reference evidence="3" key="1">
    <citation type="journal article" date="2019" name="Plant Biotechnol. J.">
        <title>Genome sequencing of the Australian wild diploid species Gossypium australe highlights disease resistance and delayed gland morphogenesis.</title>
        <authorList>
            <person name="Cai Y."/>
            <person name="Cai X."/>
            <person name="Wang Q."/>
            <person name="Wang P."/>
            <person name="Zhang Y."/>
            <person name="Cai C."/>
            <person name="Xu Y."/>
            <person name="Wang K."/>
            <person name="Zhou Z."/>
            <person name="Wang C."/>
            <person name="Geng S."/>
            <person name="Li B."/>
            <person name="Dong Q."/>
            <person name="Hou Y."/>
            <person name="Wang H."/>
            <person name="Ai P."/>
            <person name="Liu Z."/>
            <person name="Yi F."/>
            <person name="Sun M."/>
            <person name="An G."/>
            <person name="Cheng J."/>
            <person name="Zhang Y."/>
            <person name="Shi Q."/>
            <person name="Xie Y."/>
            <person name="Shi X."/>
            <person name="Chang Y."/>
            <person name="Huang F."/>
            <person name="Chen Y."/>
            <person name="Hong S."/>
            <person name="Mi L."/>
            <person name="Sun Q."/>
            <person name="Zhang L."/>
            <person name="Zhou B."/>
            <person name="Peng R."/>
            <person name="Zhang X."/>
            <person name="Liu F."/>
        </authorList>
    </citation>
    <scope>NUCLEOTIDE SEQUENCE [LARGE SCALE GENOMIC DNA]</scope>
    <source>
        <strain evidence="3">cv. PA1801</strain>
    </source>
</reference>
<keyword evidence="3" id="KW-1185">Reference proteome</keyword>
<dbReference type="PANTHER" id="PTHR36405:SF1">
    <property type="entry name" value="OS07G0520600 PROTEIN"/>
    <property type="match status" value="1"/>
</dbReference>
<gene>
    <name evidence="2" type="ORF">EPI10_009052</name>
</gene>
<evidence type="ECO:0000313" key="3">
    <source>
        <dbReference type="Proteomes" id="UP000325315"/>
    </source>
</evidence>
<proteinExistence type="predicted"/>
<dbReference type="PANTHER" id="PTHR36405">
    <property type="entry name" value="BNAA10G09140D PROTEIN"/>
    <property type="match status" value="1"/>
</dbReference>
<organism evidence="2 3">
    <name type="scientific">Gossypium australe</name>
    <dbReference type="NCBI Taxonomy" id="47621"/>
    <lineage>
        <taxon>Eukaryota</taxon>
        <taxon>Viridiplantae</taxon>
        <taxon>Streptophyta</taxon>
        <taxon>Embryophyta</taxon>
        <taxon>Tracheophyta</taxon>
        <taxon>Spermatophyta</taxon>
        <taxon>Magnoliopsida</taxon>
        <taxon>eudicotyledons</taxon>
        <taxon>Gunneridae</taxon>
        <taxon>Pentapetalae</taxon>
        <taxon>rosids</taxon>
        <taxon>malvids</taxon>
        <taxon>Malvales</taxon>
        <taxon>Malvaceae</taxon>
        <taxon>Malvoideae</taxon>
        <taxon>Gossypium</taxon>
    </lineage>
</organism>
<dbReference type="EMBL" id="SMMG02000013">
    <property type="protein sequence ID" value="KAA3452966.1"/>
    <property type="molecule type" value="Genomic_DNA"/>
</dbReference>
<comment type="caution">
    <text evidence="2">The sequence shown here is derived from an EMBL/GenBank/DDBJ whole genome shotgun (WGS) entry which is preliminary data.</text>
</comment>
<feature type="region of interest" description="Disordered" evidence="1">
    <location>
        <begin position="94"/>
        <end position="125"/>
    </location>
</feature>
<protein>
    <submittedName>
        <fullName evidence="2">Hexon</fullName>
    </submittedName>
</protein>
<dbReference type="OrthoDB" id="670923at2759"/>
<feature type="compositionally biased region" description="Polar residues" evidence="1">
    <location>
        <begin position="105"/>
        <end position="121"/>
    </location>
</feature>
<evidence type="ECO:0000313" key="2">
    <source>
        <dbReference type="EMBL" id="KAA3452966.1"/>
    </source>
</evidence>